<feature type="chain" id="PRO_5015338906" evidence="2">
    <location>
        <begin position="27"/>
        <end position="512"/>
    </location>
</feature>
<sequence>MAFKQKIIASLIVGGGALAATSPALANDSDELEKLRALVQELDQKISVLDRKSEIAEEEAAAKKNQTPIVSASDQGFGIKSVDGNFELRLRGQVQTDGRYYPGGDGFASGNSDATAQQAPNTFLLKQFRPALQGALWGKYDFLLLSDFAGGKTVVQDAYVDAKFVPWFQLKAGKQKTPFGIERLQGESDGKFIERALPNDLVPNRDIGVQVHGKVANDTVEYALGYFNGVIDGGSSDSFSNSDTDNNTDKDFVARVFTTPFKNEPGFLQGLGFGIAATYGDQRGSGTGASSTAAQTSTESLLPSFKSALGQLTFFKYRTASAGAADGTYGDGERLRWSPQFYYYNGPFGLLGEYVRVSQDVSRNLSGNIHRHDTLDNDAWQIVASWLLTGEVAGYTNPLPKRPFDLEKGTGLGAWELVARYSEVNVDDKAFDPFGTGSASTTQGRSYADPRAAVRKASAWAGGVNWYLNKNIKLALDYEETSFDGGWTDKAGSAYLDRPTEKVLSTRLQVAF</sequence>
<proteinExistence type="predicted"/>
<dbReference type="AlphaFoldDB" id="A0A2R5FC62"/>
<gene>
    <name evidence="3" type="primary">oprO_P</name>
    <name evidence="3" type="ORF">NMK_3414</name>
</gene>
<reference evidence="3 4" key="1">
    <citation type="journal article" date="2018" name="Environ. Microbiol.">
        <title>Isolation and genomic characterization of Novimethylophilus kurashikiensis gen. nov. sp. nov., a new lanthanide-dependent methylotrophic species of Methylophilaceae.</title>
        <authorList>
            <person name="Lv H."/>
            <person name="Sahin N."/>
            <person name="Tani A."/>
        </authorList>
    </citation>
    <scope>NUCLEOTIDE SEQUENCE [LARGE SCALE GENOMIC DNA]</scope>
    <source>
        <strain evidence="3 4">La2-4</strain>
    </source>
</reference>
<evidence type="ECO:0000256" key="2">
    <source>
        <dbReference type="SAM" id="SignalP"/>
    </source>
</evidence>
<evidence type="ECO:0000256" key="1">
    <source>
        <dbReference type="SAM" id="Coils"/>
    </source>
</evidence>
<dbReference type="Pfam" id="PF07396">
    <property type="entry name" value="Porin_O_P"/>
    <property type="match status" value="1"/>
</dbReference>
<name>A0A2R5FC62_9PROT</name>
<accession>A0A2R5FC62</accession>
<keyword evidence="2" id="KW-0732">Signal</keyword>
<protein>
    <submittedName>
        <fullName evidence="3">Phosphate-selective porin OprO and OprP</fullName>
    </submittedName>
</protein>
<keyword evidence="4" id="KW-1185">Reference proteome</keyword>
<dbReference type="RefSeq" id="WP_109016952.1">
    <property type="nucleotide sequence ID" value="NZ_BDOQ01000021.1"/>
</dbReference>
<dbReference type="SUPFAM" id="SSF56935">
    <property type="entry name" value="Porins"/>
    <property type="match status" value="1"/>
</dbReference>
<evidence type="ECO:0000313" key="3">
    <source>
        <dbReference type="EMBL" id="GBG15802.1"/>
    </source>
</evidence>
<feature type="signal peptide" evidence="2">
    <location>
        <begin position="1"/>
        <end position="26"/>
    </location>
</feature>
<feature type="coiled-coil region" evidence="1">
    <location>
        <begin position="25"/>
        <end position="66"/>
    </location>
</feature>
<keyword evidence="1" id="KW-0175">Coiled coil</keyword>
<dbReference type="InterPro" id="IPR023614">
    <property type="entry name" value="Porin_dom_sf"/>
</dbReference>
<organism evidence="3 4">
    <name type="scientific">Novimethylophilus kurashikiensis</name>
    <dbReference type="NCBI Taxonomy" id="1825523"/>
    <lineage>
        <taxon>Bacteria</taxon>
        <taxon>Pseudomonadati</taxon>
        <taxon>Pseudomonadota</taxon>
        <taxon>Betaproteobacteria</taxon>
        <taxon>Nitrosomonadales</taxon>
        <taxon>Methylophilaceae</taxon>
        <taxon>Novimethylophilus</taxon>
    </lineage>
</organism>
<dbReference type="Gene3D" id="2.40.160.10">
    <property type="entry name" value="Porin"/>
    <property type="match status" value="1"/>
</dbReference>
<dbReference type="Proteomes" id="UP000245081">
    <property type="component" value="Unassembled WGS sequence"/>
</dbReference>
<dbReference type="EMBL" id="BDOQ01000021">
    <property type="protein sequence ID" value="GBG15802.1"/>
    <property type="molecule type" value="Genomic_DNA"/>
</dbReference>
<comment type="caution">
    <text evidence="3">The sequence shown here is derived from an EMBL/GenBank/DDBJ whole genome shotgun (WGS) entry which is preliminary data.</text>
</comment>
<dbReference type="OrthoDB" id="9807854at2"/>
<evidence type="ECO:0000313" key="4">
    <source>
        <dbReference type="Proteomes" id="UP000245081"/>
    </source>
</evidence>
<dbReference type="InterPro" id="IPR010870">
    <property type="entry name" value="Porin_O/P"/>
</dbReference>